<dbReference type="InterPro" id="IPR047112">
    <property type="entry name" value="RecG/Mfd"/>
</dbReference>
<feature type="domain" description="Helicase ATP-binding" evidence="16">
    <location>
        <begin position="273"/>
        <end position="438"/>
    </location>
</feature>
<dbReference type="Pfam" id="PF17191">
    <property type="entry name" value="RecG_wedge"/>
    <property type="match status" value="1"/>
</dbReference>
<feature type="domain" description="Helicase C-terminal" evidence="17">
    <location>
        <begin position="471"/>
        <end position="617"/>
    </location>
</feature>
<keyword evidence="5 15" id="KW-0378">Hydrolase</keyword>
<dbReference type="PANTHER" id="PTHR47964">
    <property type="entry name" value="ATP-DEPENDENT DNA HELICASE HOMOLOG RECG, CHLOROPLASTIC"/>
    <property type="match status" value="1"/>
</dbReference>
<dbReference type="SUPFAM" id="SSF52540">
    <property type="entry name" value="P-loop containing nucleoside triphosphate hydrolases"/>
    <property type="match status" value="2"/>
</dbReference>
<comment type="similarity">
    <text evidence="1 15">Belongs to the helicase family. RecG subfamily.</text>
</comment>
<evidence type="ECO:0000256" key="8">
    <source>
        <dbReference type="ARBA" id="ARBA00023125"/>
    </source>
</evidence>
<evidence type="ECO:0000256" key="1">
    <source>
        <dbReference type="ARBA" id="ARBA00007504"/>
    </source>
</evidence>
<reference evidence="18 19" key="1">
    <citation type="journal article" date="2015" name="Nature">
        <title>rRNA introns, odd ribosomes, and small enigmatic genomes across a large radiation of phyla.</title>
        <authorList>
            <person name="Brown C.T."/>
            <person name="Hug L.A."/>
            <person name="Thomas B.C."/>
            <person name="Sharon I."/>
            <person name="Castelle C.J."/>
            <person name="Singh A."/>
            <person name="Wilkins M.J."/>
            <person name="Williams K.H."/>
            <person name="Banfield J.F."/>
        </authorList>
    </citation>
    <scope>NUCLEOTIDE SEQUENCE [LARGE SCALE GENOMIC DNA]</scope>
</reference>
<dbReference type="InterPro" id="IPR014001">
    <property type="entry name" value="Helicase_ATP-bd"/>
</dbReference>
<dbReference type="Pfam" id="PF00271">
    <property type="entry name" value="Helicase_C"/>
    <property type="match status" value="1"/>
</dbReference>
<dbReference type="InterPro" id="IPR027417">
    <property type="entry name" value="P-loop_NTPase"/>
</dbReference>
<dbReference type="NCBIfam" id="TIGR00643">
    <property type="entry name" value="recG"/>
    <property type="match status" value="1"/>
</dbReference>
<dbReference type="Gene3D" id="2.40.50.140">
    <property type="entry name" value="Nucleic acid-binding proteins"/>
    <property type="match status" value="1"/>
</dbReference>
<sequence>MSIHLGASVNDLPGLGTTAVGDLGRLGVKTIRDLLFYAPFRYNDLSVVKSIPSLQHDDTVTLRGTIKAISTHRSKNGRLNLTEAIFENETGSLKVIWFNQPYLEKTLPVGTTVSLAGQISQKFGATSLVSPVYEKTAVGTHTGRIVPVYGLTGSLSQRRLRGAIKYALKATSKIVDWLPEKILEDEDLLPLSEAISEIHFPSAGESLEAARQRLKFDELFLHQLLFTHMKRDREKISARSLECSTDEIKTWVEKLPFKLTNSQRVSAWEIVKDLSKETSMQRLLQGDVGSGKTVVAVLAAFVALRAGASVAYLAPTSILAEQQHRSFLKFLPEFSPALLTSASSKIGSETAKKKDLLAALKEGKSRLVIGTHAVIEDGVEIADLGLVIIDEQHRFGVAQRHALLRRAEIAPHLLSMTATPIPRSLALTIYGDLDLSILNELPPGRQPITTELVGRAQENKMYSKIVSEIEAGRQIFVVCPLIDPSDALGVLSVEETEKELSEGLLKKFRIARLHGRMKADEKEKIMNQFAAGEIDVLISTTVVEVGVDIPNASVMLIFGAERFGLAQLHQLRGRVGRGSVASFCFLHSTSRSPNAFQRLQAMVKTQDGFKLAETDLKLRGAGDFFGEAQSGFPEWRFANFGDTELMKKSRDWSKWIWGESADLANFPLVKEKVVESFERVHLE</sequence>
<comment type="caution">
    <text evidence="18">The sequence shown here is derived from an EMBL/GenBank/DDBJ whole genome shotgun (WGS) entry which is preliminary data.</text>
</comment>
<dbReference type="EMBL" id="LCJB01000092">
    <property type="protein sequence ID" value="KKT67945.1"/>
    <property type="molecule type" value="Genomic_DNA"/>
</dbReference>
<proteinExistence type="inferred from homology"/>
<dbReference type="InterPro" id="IPR004609">
    <property type="entry name" value="ATP-dep_DNA_helicase_RecG"/>
</dbReference>
<gene>
    <name evidence="18" type="ORF">UW63_C0092G0006</name>
</gene>
<keyword evidence="7 15" id="KW-0067">ATP-binding</keyword>
<accession>A0A0G1J9J4</accession>
<comment type="function">
    <text evidence="15">Plays a critical role in recombination and DNA repair. Helps process Holliday junction intermediates to mature products by catalyzing branch migration. Has replication fork regression activity, unwinds stalled or blocked replication forks to make a HJ that can be resolved. Has a DNA unwinding activity characteristic of a DNA helicase with 3'-5' polarity.</text>
</comment>
<evidence type="ECO:0000256" key="13">
    <source>
        <dbReference type="ARBA" id="ARBA00034808"/>
    </source>
</evidence>
<keyword evidence="11" id="KW-0413">Isomerase</keyword>
<dbReference type="Proteomes" id="UP000034154">
    <property type="component" value="Unassembled WGS sequence"/>
</dbReference>
<dbReference type="Pfam" id="PF00270">
    <property type="entry name" value="DEAD"/>
    <property type="match status" value="1"/>
</dbReference>
<evidence type="ECO:0000256" key="4">
    <source>
        <dbReference type="ARBA" id="ARBA00022763"/>
    </source>
</evidence>
<dbReference type="NCBIfam" id="NF008165">
    <property type="entry name" value="PRK10917.1-3"/>
    <property type="match status" value="1"/>
</dbReference>
<dbReference type="InterPro" id="IPR033454">
    <property type="entry name" value="RecG_wedge"/>
</dbReference>
<evidence type="ECO:0000256" key="6">
    <source>
        <dbReference type="ARBA" id="ARBA00022806"/>
    </source>
</evidence>
<evidence type="ECO:0000256" key="3">
    <source>
        <dbReference type="ARBA" id="ARBA00022741"/>
    </source>
</evidence>
<keyword evidence="10 15" id="KW-0234">DNA repair</keyword>
<evidence type="ECO:0000256" key="5">
    <source>
        <dbReference type="ARBA" id="ARBA00022801"/>
    </source>
</evidence>
<dbReference type="PROSITE" id="PS51194">
    <property type="entry name" value="HELICASE_CTER"/>
    <property type="match status" value="1"/>
</dbReference>
<evidence type="ECO:0000256" key="10">
    <source>
        <dbReference type="ARBA" id="ARBA00023204"/>
    </source>
</evidence>
<evidence type="ECO:0000313" key="18">
    <source>
        <dbReference type="EMBL" id="KKT67945.1"/>
    </source>
</evidence>
<dbReference type="InterPro" id="IPR011545">
    <property type="entry name" value="DEAD/DEAH_box_helicase_dom"/>
</dbReference>
<evidence type="ECO:0000256" key="14">
    <source>
        <dbReference type="ARBA" id="ARBA00048988"/>
    </source>
</evidence>
<evidence type="ECO:0000256" key="11">
    <source>
        <dbReference type="ARBA" id="ARBA00023235"/>
    </source>
</evidence>
<keyword evidence="4 15" id="KW-0227">DNA damage</keyword>
<comment type="catalytic activity">
    <reaction evidence="14 15">
        <text>ATP + H2O = ADP + phosphate + H(+)</text>
        <dbReference type="Rhea" id="RHEA:13065"/>
        <dbReference type="ChEBI" id="CHEBI:15377"/>
        <dbReference type="ChEBI" id="CHEBI:15378"/>
        <dbReference type="ChEBI" id="CHEBI:30616"/>
        <dbReference type="ChEBI" id="CHEBI:43474"/>
        <dbReference type="ChEBI" id="CHEBI:456216"/>
        <dbReference type="EC" id="5.6.2.4"/>
    </reaction>
</comment>
<dbReference type="GO" id="GO:0043138">
    <property type="term" value="F:3'-5' DNA helicase activity"/>
    <property type="evidence" value="ECO:0007669"/>
    <property type="project" value="UniProtKB-EC"/>
</dbReference>
<dbReference type="SUPFAM" id="SSF50249">
    <property type="entry name" value="Nucleic acid-binding proteins"/>
    <property type="match status" value="1"/>
</dbReference>
<comment type="catalytic activity">
    <reaction evidence="12 15">
        <text>Couples ATP hydrolysis with the unwinding of duplex DNA by translocating in the 3'-5' direction.</text>
        <dbReference type="EC" id="5.6.2.4"/>
    </reaction>
</comment>
<dbReference type="NCBIfam" id="NF008168">
    <property type="entry name" value="PRK10917.2-2"/>
    <property type="match status" value="1"/>
</dbReference>
<dbReference type="SMART" id="SM00487">
    <property type="entry name" value="DEXDc"/>
    <property type="match status" value="1"/>
</dbReference>
<dbReference type="Gene3D" id="3.40.50.300">
    <property type="entry name" value="P-loop containing nucleotide triphosphate hydrolases"/>
    <property type="match status" value="2"/>
</dbReference>
<dbReference type="GO" id="GO:0006281">
    <property type="term" value="P:DNA repair"/>
    <property type="evidence" value="ECO:0007669"/>
    <property type="project" value="UniProtKB-UniRule"/>
</dbReference>
<dbReference type="EC" id="5.6.2.4" evidence="13 15"/>
<evidence type="ECO:0000313" key="19">
    <source>
        <dbReference type="Proteomes" id="UP000034154"/>
    </source>
</evidence>
<evidence type="ECO:0000259" key="17">
    <source>
        <dbReference type="PROSITE" id="PS51194"/>
    </source>
</evidence>
<keyword evidence="3 15" id="KW-0547">Nucleotide-binding</keyword>
<dbReference type="CDD" id="cd04488">
    <property type="entry name" value="RecG_wedge_OBF"/>
    <property type="match status" value="1"/>
</dbReference>
<evidence type="ECO:0000256" key="7">
    <source>
        <dbReference type="ARBA" id="ARBA00022840"/>
    </source>
</evidence>
<dbReference type="GO" id="GO:0003677">
    <property type="term" value="F:DNA binding"/>
    <property type="evidence" value="ECO:0007669"/>
    <property type="project" value="UniProtKB-KW"/>
</dbReference>
<evidence type="ECO:0000259" key="16">
    <source>
        <dbReference type="PROSITE" id="PS51192"/>
    </source>
</evidence>
<dbReference type="PANTHER" id="PTHR47964:SF1">
    <property type="entry name" value="ATP-DEPENDENT DNA HELICASE HOMOLOG RECG, CHLOROPLASTIC"/>
    <property type="match status" value="1"/>
</dbReference>
<organism evidence="18 19">
    <name type="scientific">Candidatus Uhrbacteria bacterium GW2011_GWF2_44_350</name>
    <dbReference type="NCBI Taxonomy" id="1619000"/>
    <lineage>
        <taxon>Bacteria</taxon>
        <taxon>Candidatus Uhriibacteriota</taxon>
    </lineage>
</organism>
<keyword evidence="6 15" id="KW-0347">Helicase</keyword>
<dbReference type="SMART" id="SM00490">
    <property type="entry name" value="HELICc"/>
    <property type="match status" value="1"/>
</dbReference>
<keyword evidence="8" id="KW-0238">DNA-binding</keyword>
<dbReference type="GO" id="GO:0016887">
    <property type="term" value="F:ATP hydrolysis activity"/>
    <property type="evidence" value="ECO:0007669"/>
    <property type="project" value="RHEA"/>
</dbReference>
<keyword evidence="9 15" id="KW-0233">DNA recombination</keyword>
<dbReference type="GO" id="GO:0006310">
    <property type="term" value="P:DNA recombination"/>
    <property type="evidence" value="ECO:0007669"/>
    <property type="project" value="UniProtKB-UniRule"/>
</dbReference>
<evidence type="ECO:0000256" key="9">
    <source>
        <dbReference type="ARBA" id="ARBA00023172"/>
    </source>
</evidence>
<dbReference type="AlphaFoldDB" id="A0A0G1J9J4"/>
<dbReference type="InterPro" id="IPR001650">
    <property type="entry name" value="Helicase_C-like"/>
</dbReference>
<dbReference type="InterPro" id="IPR012340">
    <property type="entry name" value="NA-bd_OB-fold"/>
</dbReference>
<name>A0A0G1J9J4_9BACT</name>
<evidence type="ECO:0000256" key="15">
    <source>
        <dbReference type="RuleBase" id="RU363016"/>
    </source>
</evidence>
<evidence type="ECO:0000256" key="2">
    <source>
        <dbReference type="ARBA" id="ARBA00017846"/>
    </source>
</evidence>
<dbReference type="GO" id="GO:0005524">
    <property type="term" value="F:ATP binding"/>
    <property type="evidence" value="ECO:0007669"/>
    <property type="project" value="UniProtKB-KW"/>
</dbReference>
<dbReference type="PATRIC" id="fig|1619000.3.peg.1111"/>
<protein>
    <recommendedName>
        <fullName evidence="2 15">ATP-dependent DNA helicase RecG</fullName>
        <ecNumber evidence="13 15">5.6.2.4</ecNumber>
    </recommendedName>
</protein>
<dbReference type="PROSITE" id="PS51192">
    <property type="entry name" value="HELICASE_ATP_BIND_1"/>
    <property type="match status" value="1"/>
</dbReference>
<evidence type="ECO:0000256" key="12">
    <source>
        <dbReference type="ARBA" id="ARBA00034617"/>
    </source>
</evidence>